<proteinExistence type="predicted"/>
<feature type="transmembrane region" description="Helical" evidence="1">
    <location>
        <begin position="50"/>
        <end position="70"/>
    </location>
</feature>
<evidence type="ECO:0000256" key="1">
    <source>
        <dbReference type="SAM" id="Phobius"/>
    </source>
</evidence>
<gene>
    <name evidence="2" type="ORF">POL58_05175</name>
</gene>
<reference evidence="2 3" key="1">
    <citation type="submission" date="2022-11" db="EMBL/GenBank/DDBJ databases">
        <title>Minimal conservation of predation-associated metabolite biosynthetic gene clusters underscores biosynthetic potential of Myxococcota including descriptions for ten novel species: Archangium lansinium sp. nov., Myxococcus landrumus sp. nov., Nannocystis bai.</title>
        <authorList>
            <person name="Ahearne A."/>
            <person name="Stevens C."/>
            <person name="Dowd S."/>
        </authorList>
    </citation>
    <scope>NUCLEOTIDE SEQUENCE [LARGE SCALE GENOMIC DNA]</scope>
    <source>
        <strain evidence="2 3">NCELM</strain>
    </source>
</reference>
<protein>
    <recommendedName>
        <fullName evidence="4">DUF1648 domain-containing protein</fullName>
    </recommendedName>
</protein>
<evidence type="ECO:0000313" key="3">
    <source>
        <dbReference type="Proteomes" id="UP001217838"/>
    </source>
</evidence>
<feature type="transmembrane region" description="Helical" evidence="1">
    <location>
        <begin position="103"/>
        <end position="125"/>
    </location>
</feature>
<evidence type="ECO:0000313" key="2">
    <source>
        <dbReference type="EMBL" id="MDC0667116.1"/>
    </source>
</evidence>
<keyword evidence="1" id="KW-1133">Transmembrane helix</keyword>
<dbReference type="Proteomes" id="UP001217838">
    <property type="component" value="Unassembled WGS sequence"/>
</dbReference>
<keyword evidence="1" id="KW-0472">Membrane</keyword>
<feature type="transmembrane region" description="Helical" evidence="1">
    <location>
        <begin position="131"/>
        <end position="155"/>
    </location>
</feature>
<dbReference type="EMBL" id="JAQNDN010000001">
    <property type="protein sequence ID" value="MDC0667116.1"/>
    <property type="molecule type" value="Genomic_DNA"/>
</dbReference>
<keyword evidence="3" id="KW-1185">Reference proteome</keyword>
<evidence type="ECO:0008006" key="4">
    <source>
        <dbReference type="Google" id="ProtNLM"/>
    </source>
</evidence>
<dbReference type="RefSeq" id="WP_271995012.1">
    <property type="nucleotide sequence ID" value="NZ_JAQNDN010000001.1"/>
</dbReference>
<accession>A0ABT5B224</accession>
<name>A0ABT5B224_9BACT</name>
<sequence length="171" mass="18741">MQRRTFFWLCLLAYAALIGWQAFVLPDQVPAHLDVLGNATRWHGRTAHVVQALAIGAFVALVLVGTARWLPRLPPSQVNVPNVGYWMRPENHPRMIRMMREDLAGIGAATFLLLTIVMSAVGAVARGRVLPGGFTISVVGLYCVGLLAWAVWLYVGPRYRVPQAEQPGASA</sequence>
<keyword evidence="1" id="KW-0812">Transmembrane</keyword>
<organism evidence="2 3">
    <name type="scientific">Nannocystis radixulma</name>
    <dbReference type="NCBI Taxonomy" id="2995305"/>
    <lineage>
        <taxon>Bacteria</taxon>
        <taxon>Pseudomonadati</taxon>
        <taxon>Myxococcota</taxon>
        <taxon>Polyangia</taxon>
        <taxon>Nannocystales</taxon>
        <taxon>Nannocystaceae</taxon>
        <taxon>Nannocystis</taxon>
    </lineage>
</organism>
<comment type="caution">
    <text evidence="2">The sequence shown here is derived from an EMBL/GenBank/DDBJ whole genome shotgun (WGS) entry which is preliminary data.</text>
</comment>